<organism evidence="2 3">
    <name type="scientific">Boletus edulis BED1</name>
    <dbReference type="NCBI Taxonomy" id="1328754"/>
    <lineage>
        <taxon>Eukaryota</taxon>
        <taxon>Fungi</taxon>
        <taxon>Dikarya</taxon>
        <taxon>Basidiomycota</taxon>
        <taxon>Agaricomycotina</taxon>
        <taxon>Agaricomycetes</taxon>
        <taxon>Agaricomycetidae</taxon>
        <taxon>Boletales</taxon>
        <taxon>Boletineae</taxon>
        <taxon>Boletaceae</taxon>
        <taxon>Boletoideae</taxon>
        <taxon>Boletus</taxon>
    </lineage>
</organism>
<feature type="transmembrane region" description="Helical" evidence="1">
    <location>
        <begin position="139"/>
        <end position="162"/>
    </location>
</feature>
<feature type="transmembrane region" description="Helical" evidence="1">
    <location>
        <begin position="88"/>
        <end position="109"/>
    </location>
</feature>
<proteinExistence type="predicted"/>
<evidence type="ECO:0000256" key="1">
    <source>
        <dbReference type="SAM" id="Phobius"/>
    </source>
</evidence>
<gene>
    <name evidence="2" type="ORF">L210DRAFT_873189</name>
</gene>
<protein>
    <submittedName>
        <fullName evidence="2">Uncharacterized protein</fullName>
    </submittedName>
</protein>
<keyword evidence="1" id="KW-0812">Transmembrane</keyword>
<dbReference type="Proteomes" id="UP001194468">
    <property type="component" value="Unassembled WGS sequence"/>
</dbReference>
<accession>A0AAD4G650</accession>
<dbReference type="EMBL" id="WHUW01000182">
    <property type="protein sequence ID" value="KAF8419132.1"/>
    <property type="molecule type" value="Genomic_DNA"/>
</dbReference>
<feature type="transmembrane region" description="Helical" evidence="1">
    <location>
        <begin position="6"/>
        <end position="26"/>
    </location>
</feature>
<comment type="caution">
    <text evidence="2">The sequence shown here is derived from an EMBL/GenBank/DDBJ whole genome shotgun (WGS) entry which is preliminary data.</text>
</comment>
<name>A0AAD4G650_BOLED</name>
<keyword evidence="1" id="KW-0472">Membrane</keyword>
<dbReference type="AlphaFoldDB" id="A0AAD4G650"/>
<evidence type="ECO:0000313" key="3">
    <source>
        <dbReference type="Proteomes" id="UP001194468"/>
    </source>
</evidence>
<keyword evidence="1" id="KW-1133">Transmembrane helix</keyword>
<evidence type="ECO:0000313" key="2">
    <source>
        <dbReference type="EMBL" id="KAF8419132.1"/>
    </source>
</evidence>
<sequence length="169" mass="19591">MYLSYYWSFFVFLSIADVLMILRVHAMWNRSRAILCILLLVYIIQTFTAVVFAGIYTNPNTHLSVITIQILDFSVCGASVDKLGNVFYAVYFIPLRLVLSVLLAILAVFQTLKQSFEMYKVTNQWQPNRYMQKLVKDGVFYFIMYVPISSCPFCLSPFALVLGDYPHKY</sequence>
<reference evidence="2" key="2">
    <citation type="journal article" date="2020" name="Nat. Commun.">
        <title>Large-scale genome sequencing of mycorrhizal fungi provides insights into the early evolution of symbiotic traits.</title>
        <authorList>
            <person name="Miyauchi S."/>
            <person name="Kiss E."/>
            <person name="Kuo A."/>
            <person name="Drula E."/>
            <person name="Kohler A."/>
            <person name="Sanchez-Garcia M."/>
            <person name="Morin E."/>
            <person name="Andreopoulos B."/>
            <person name="Barry K.W."/>
            <person name="Bonito G."/>
            <person name="Buee M."/>
            <person name="Carver A."/>
            <person name="Chen C."/>
            <person name="Cichocki N."/>
            <person name="Clum A."/>
            <person name="Culley D."/>
            <person name="Crous P.W."/>
            <person name="Fauchery L."/>
            <person name="Girlanda M."/>
            <person name="Hayes R.D."/>
            <person name="Keri Z."/>
            <person name="LaButti K."/>
            <person name="Lipzen A."/>
            <person name="Lombard V."/>
            <person name="Magnuson J."/>
            <person name="Maillard F."/>
            <person name="Murat C."/>
            <person name="Nolan M."/>
            <person name="Ohm R.A."/>
            <person name="Pangilinan J."/>
            <person name="Pereira M.F."/>
            <person name="Perotto S."/>
            <person name="Peter M."/>
            <person name="Pfister S."/>
            <person name="Riley R."/>
            <person name="Sitrit Y."/>
            <person name="Stielow J.B."/>
            <person name="Szollosi G."/>
            <person name="Zifcakova L."/>
            <person name="Stursova M."/>
            <person name="Spatafora J.W."/>
            <person name="Tedersoo L."/>
            <person name="Vaario L.M."/>
            <person name="Yamada A."/>
            <person name="Yan M."/>
            <person name="Wang P."/>
            <person name="Xu J."/>
            <person name="Bruns T."/>
            <person name="Baldrian P."/>
            <person name="Vilgalys R."/>
            <person name="Dunand C."/>
            <person name="Henrissat B."/>
            <person name="Grigoriev I.V."/>
            <person name="Hibbett D."/>
            <person name="Nagy L.G."/>
            <person name="Martin F.M."/>
        </authorList>
    </citation>
    <scope>NUCLEOTIDE SEQUENCE</scope>
    <source>
        <strain evidence="2">BED1</strain>
    </source>
</reference>
<keyword evidence="3" id="KW-1185">Reference proteome</keyword>
<reference evidence="2" key="1">
    <citation type="submission" date="2019-10" db="EMBL/GenBank/DDBJ databases">
        <authorList>
            <consortium name="DOE Joint Genome Institute"/>
            <person name="Kuo A."/>
            <person name="Miyauchi S."/>
            <person name="Kiss E."/>
            <person name="Drula E."/>
            <person name="Kohler A."/>
            <person name="Sanchez-Garcia M."/>
            <person name="Andreopoulos B."/>
            <person name="Barry K.W."/>
            <person name="Bonito G."/>
            <person name="Buee M."/>
            <person name="Carver A."/>
            <person name="Chen C."/>
            <person name="Cichocki N."/>
            <person name="Clum A."/>
            <person name="Culley D."/>
            <person name="Crous P.W."/>
            <person name="Fauchery L."/>
            <person name="Girlanda M."/>
            <person name="Hayes R."/>
            <person name="Keri Z."/>
            <person name="LaButti K."/>
            <person name="Lipzen A."/>
            <person name="Lombard V."/>
            <person name="Magnuson J."/>
            <person name="Maillard F."/>
            <person name="Morin E."/>
            <person name="Murat C."/>
            <person name="Nolan M."/>
            <person name="Ohm R."/>
            <person name="Pangilinan J."/>
            <person name="Pereira M."/>
            <person name="Perotto S."/>
            <person name="Peter M."/>
            <person name="Riley R."/>
            <person name="Sitrit Y."/>
            <person name="Stielow B."/>
            <person name="Szollosi G."/>
            <person name="Zifcakova L."/>
            <person name="Stursova M."/>
            <person name="Spatafora J.W."/>
            <person name="Tedersoo L."/>
            <person name="Vaario L.-M."/>
            <person name="Yamada A."/>
            <person name="Yan M."/>
            <person name="Wang P."/>
            <person name="Xu J."/>
            <person name="Bruns T."/>
            <person name="Baldrian P."/>
            <person name="Vilgalys R."/>
            <person name="Henrissat B."/>
            <person name="Grigoriev I.V."/>
            <person name="Hibbett D."/>
            <person name="Nagy L.G."/>
            <person name="Martin F.M."/>
        </authorList>
    </citation>
    <scope>NUCLEOTIDE SEQUENCE</scope>
    <source>
        <strain evidence="2">BED1</strain>
    </source>
</reference>
<feature type="transmembrane region" description="Helical" evidence="1">
    <location>
        <begin position="33"/>
        <end position="56"/>
    </location>
</feature>